<accession>A0A401H014</accession>
<dbReference type="Proteomes" id="UP000287166">
    <property type="component" value="Unassembled WGS sequence"/>
</dbReference>
<feature type="region of interest" description="Disordered" evidence="1">
    <location>
        <begin position="162"/>
        <end position="182"/>
    </location>
</feature>
<gene>
    <name evidence="2" type="ORF">SCP_1104170</name>
</gene>
<dbReference type="AlphaFoldDB" id="A0A401H014"/>
<comment type="caution">
    <text evidence="2">The sequence shown here is derived from an EMBL/GenBank/DDBJ whole genome shotgun (WGS) entry which is preliminary data.</text>
</comment>
<organism evidence="2 3">
    <name type="scientific">Sparassis crispa</name>
    <dbReference type="NCBI Taxonomy" id="139825"/>
    <lineage>
        <taxon>Eukaryota</taxon>
        <taxon>Fungi</taxon>
        <taxon>Dikarya</taxon>
        <taxon>Basidiomycota</taxon>
        <taxon>Agaricomycotina</taxon>
        <taxon>Agaricomycetes</taxon>
        <taxon>Polyporales</taxon>
        <taxon>Sparassidaceae</taxon>
        <taxon>Sparassis</taxon>
    </lineage>
</organism>
<proteinExistence type="predicted"/>
<evidence type="ECO:0000313" key="2">
    <source>
        <dbReference type="EMBL" id="GBE87740.1"/>
    </source>
</evidence>
<sequence>MSIAGIYKIENTKYGLIGADAGGVTKAPVVATTSPTTVGIFNVVPAGDDRYSISMIATNTFLPEQLLTMNDGNKIYGVKQSSTGSSAPLSWYIYEDTAQRGQYVIMSSDYKLWSLSSGKAGTQVQYKGLTAKQLENVKQVVSGKQLFSRHLLAADSNDTLTEEPNWKFTPATEEPPKPLSPGRYTIKDVKNGAINVECSGNNDAYLNVVSATQAAVWNVTQVGTTGWEYNINLDETTVSSAEKDKGPANNRSGMLAVARNPGVQADTWLIHPLQLAGTYMVLLVDHSYGPLHWALDSHKAGTQVTVNYDTKDVDPTICFWEFRGA</sequence>
<reference evidence="2 3" key="1">
    <citation type="journal article" date="2018" name="Sci. Rep.">
        <title>Genome sequence of the cauliflower mushroom Sparassis crispa (Hanabiratake) and its association with beneficial usage.</title>
        <authorList>
            <person name="Kiyama R."/>
            <person name="Furutani Y."/>
            <person name="Kawaguchi K."/>
            <person name="Nakanishi T."/>
        </authorList>
    </citation>
    <scope>NUCLEOTIDE SEQUENCE [LARGE SCALE GENOMIC DNA]</scope>
</reference>
<dbReference type="OrthoDB" id="10637845at2759"/>
<evidence type="ECO:0000256" key="1">
    <source>
        <dbReference type="SAM" id="MobiDB-lite"/>
    </source>
</evidence>
<dbReference type="EMBL" id="BFAD01000011">
    <property type="protein sequence ID" value="GBE87740.1"/>
    <property type="molecule type" value="Genomic_DNA"/>
</dbReference>
<protein>
    <recommendedName>
        <fullName evidence="4">Ricin B lectin domain-containing protein</fullName>
    </recommendedName>
</protein>
<evidence type="ECO:0008006" key="4">
    <source>
        <dbReference type="Google" id="ProtNLM"/>
    </source>
</evidence>
<evidence type="ECO:0000313" key="3">
    <source>
        <dbReference type="Proteomes" id="UP000287166"/>
    </source>
</evidence>
<keyword evidence="3" id="KW-1185">Reference proteome</keyword>
<dbReference type="InParanoid" id="A0A401H014"/>
<name>A0A401H014_9APHY</name>
<dbReference type="GeneID" id="38784657"/>
<dbReference type="RefSeq" id="XP_027618653.1">
    <property type="nucleotide sequence ID" value="XM_027762852.1"/>
</dbReference>